<reference evidence="1 2" key="1">
    <citation type="submission" date="2011-11" db="EMBL/GenBank/DDBJ databases">
        <title>Improved High-Quality Draft sequence of Beggiatoa alba B18lD.</title>
        <authorList>
            <consortium name="US DOE Joint Genome Institute"/>
            <person name="Lucas S."/>
            <person name="Han J."/>
            <person name="Lapidus A."/>
            <person name="Cheng J.-F."/>
            <person name="Goodwin L."/>
            <person name="Pitluck S."/>
            <person name="Peters L."/>
            <person name="Mikhailova N."/>
            <person name="Held B."/>
            <person name="Detter J.C."/>
            <person name="Han C."/>
            <person name="Tapia R."/>
            <person name="Land M."/>
            <person name="Hauser L."/>
            <person name="Kyrpides N."/>
            <person name="Ivanova N."/>
            <person name="Pagani I."/>
            <person name="Samuel K."/>
            <person name="Teske A."/>
            <person name="Mueller J."/>
            <person name="Woyke T."/>
        </authorList>
    </citation>
    <scope>NUCLEOTIDE SEQUENCE [LARGE SCALE GENOMIC DNA]</scope>
    <source>
        <strain evidence="1 2">B18LD</strain>
    </source>
</reference>
<dbReference type="Gene3D" id="3.40.190.10">
    <property type="entry name" value="Periplasmic binding protein-like II"/>
    <property type="match status" value="2"/>
</dbReference>
<dbReference type="SUPFAM" id="SSF53850">
    <property type="entry name" value="Periplasmic binding protein-like II"/>
    <property type="match status" value="1"/>
</dbReference>
<keyword evidence="2" id="KW-1185">Reference proteome</keyword>
<name>I3CIY9_9GAMM</name>
<dbReference type="STRING" id="395493.BegalDRAFT_2747"/>
<dbReference type="Pfam" id="PF12974">
    <property type="entry name" value="Phosphonate-bd"/>
    <property type="match status" value="1"/>
</dbReference>
<dbReference type="EMBL" id="JH600070">
    <property type="protein sequence ID" value="EIJ43582.1"/>
    <property type="molecule type" value="Genomic_DNA"/>
</dbReference>
<gene>
    <name evidence="1" type="ORF">BegalDRAFT_2747</name>
</gene>
<evidence type="ECO:0000313" key="2">
    <source>
        <dbReference type="Proteomes" id="UP000005744"/>
    </source>
</evidence>
<dbReference type="HOGENOM" id="CLU_051472_7_1_6"/>
<dbReference type="eggNOG" id="COG3221">
    <property type="taxonomic scope" value="Bacteria"/>
</dbReference>
<evidence type="ECO:0000313" key="1">
    <source>
        <dbReference type="EMBL" id="EIJ43582.1"/>
    </source>
</evidence>
<organism evidence="1 2">
    <name type="scientific">Beggiatoa alba B18LD</name>
    <dbReference type="NCBI Taxonomy" id="395493"/>
    <lineage>
        <taxon>Bacteria</taxon>
        <taxon>Pseudomonadati</taxon>
        <taxon>Pseudomonadota</taxon>
        <taxon>Gammaproteobacteria</taxon>
        <taxon>Thiotrichales</taxon>
        <taxon>Thiotrichaceae</taxon>
        <taxon>Beggiatoa</taxon>
    </lineage>
</organism>
<dbReference type="Proteomes" id="UP000005744">
    <property type="component" value="Unassembled WGS sequence"/>
</dbReference>
<proteinExistence type="predicted"/>
<protein>
    <submittedName>
        <fullName evidence="1">ABC-type phosphate/phosphonate transport system, periplasmic component</fullName>
    </submittedName>
</protein>
<sequence length="271" mass="30258">MTWGAERDKQRQVTTARPLVFGILPFMTPVAIFTRFAPLRDYLSQQIQMSMFLETSPNFSAHLSRISQRRYDLLVTAPHFVPLAIDTTYYHVVAKSLDNIATCIVVKPNSAIQELSDLSGKSIAIPPETAMVTMVGREMFRDAGLIGEKTPQYMSFLTHNAAYEALTGQQIFAAVVSSNVLTTVSTTDYRRLACRDSFSSLGVLISTELPPLLQQQLTTAFLEIDKNPQGLTVLKTMKYTGFKVSENADFQAMRPYADRLQELELMSTPSP</sequence>
<dbReference type="AlphaFoldDB" id="I3CIY9"/>
<accession>I3CIY9</accession>